<name>A0A0F9INC2_9ZZZZ</name>
<reference evidence="1" key="1">
    <citation type="journal article" date="2015" name="Nature">
        <title>Complex archaea that bridge the gap between prokaryotes and eukaryotes.</title>
        <authorList>
            <person name="Spang A."/>
            <person name="Saw J.H."/>
            <person name="Jorgensen S.L."/>
            <person name="Zaremba-Niedzwiedzka K."/>
            <person name="Martijn J."/>
            <person name="Lind A.E."/>
            <person name="van Eijk R."/>
            <person name="Schleper C."/>
            <person name="Guy L."/>
            <person name="Ettema T.J."/>
        </authorList>
    </citation>
    <scope>NUCLEOTIDE SEQUENCE</scope>
</reference>
<organism evidence="1">
    <name type="scientific">marine sediment metagenome</name>
    <dbReference type="NCBI Taxonomy" id="412755"/>
    <lineage>
        <taxon>unclassified sequences</taxon>
        <taxon>metagenomes</taxon>
        <taxon>ecological metagenomes</taxon>
    </lineage>
</organism>
<protein>
    <submittedName>
        <fullName evidence="1">Uncharacterized protein</fullName>
    </submittedName>
</protein>
<comment type="caution">
    <text evidence="1">The sequence shown here is derived from an EMBL/GenBank/DDBJ whole genome shotgun (WGS) entry which is preliminary data.</text>
</comment>
<proteinExistence type="predicted"/>
<dbReference type="EMBL" id="LAZR01013574">
    <property type="protein sequence ID" value="KKM21339.1"/>
    <property type="molecule type" value="Genomic_DNA"/>
</dbReference>
<accession>A0A0F9INC2</accession>
<evidence type="ECO:0000313" key="1">
    <source>
        <dbReference type="EMBL" id="KKM21339.1"/>
    </source>
</evidence>
<gene>
    <name evidence="1" type="ORF">LCGC14_1636470</name>
</gene>
<sequence length="172" mass="20198">MEILKARIDWRERYTSGSSLYLLLKDKPKWEDFRFDKKEGYYFAENQGLVKYYYYLKPGDGFGGRRFPITMQDGIERVLKGPWSSRASVMNKMGFHPCIEAAITEEEDVWKRGHTFFASAVTIEIAKEALKLMPGIEFRKHKGDNGEINYRIREIGKTLEQSKEKAKERKKL</sequence>
<dbReference type="AlphaFoldDB" id="A0A0F9INC2"/>